<dbReference type="Pfam" id="PF11127">
    <property type="entry name" value="YgaP-like_TM"/>
    <property type="match status" value="1"/>
</dbReference>
<dbReference type="InterPro" id="IPR021309">
    <property type="entry name" value="YgaP-like_TM"/>
</dbReference>
<proteinExistence type="predicted"/>
<dbReference type="RefSeq" id="WP_173493941.1">
    <property type="nucleotide sequence ID" value="NZ_CP054056.1"/>
</dbReference>
<accession>A0A7D4PXT4</accession>
<keyword evidence="1" id="KW-1133">Transmembrane helix</keyword>
<dbReference type="AlphaFoldDB" id="A0A7D4PXT4"/>
<keyword evidence="1" id="KW-0812">Transmembrane</keyword>
<reference evidence="3 4" key="1">
    <citation type="submission" date="2020-05" db="EMBL/GenBank/DDBJ databases">
        <title>Aquirufa sp. strain 15G-AUS-rot a new Aquirufa species.</title>
        <authorList>
            <person name="Pitt A."/>
            <person name="Hahn M.W."/>
        </authorList>
    </citation>
    <scope>NUCLEOTIDE SEQUENCE [LARGE SCALE GENOMIC DNA]</scope>
    <source>
        <strain evidence="3 4">15G-AUS-rot</strain>
    </source>
</reference>
<feature type="transmembrane region" description="Helical" evidence="1">
    <location>
        <begin position="12"/>
        <end position="34"/>
    </location>
</feature>
<organism evidence="3 4">
    <name type="scientific">Aquiluna borgnonia</name>
    <dbReference type="NCBI Taxonomy" id="2499157"/>
    <lineage>
        <taxon>Bacteria</taxon>
        <taxon>Bacillati</taxon>
        <taxon>Actinomycetota</taxon>
        <taxon>Actinomycetes</taxon>
        <taxon>Micrococcales</taxon>
        <taxon>Microbacteriaceae</taxon>
        <taxon>Luna cluster</taxon>
        <taxon>Luna-1 subcluster</taxon>
        <taxon>Aquiluna</taxon>
    </lineage>
</organism>
<name>A0A7D4PXT4_9MICO</name>
<feature type="transmembrane region" description="Helical" evidence="1">
    <location>
        <begin position="40"/>
        <end position="60"/>
    </location>
</feature>
<evidence type="ECO:0000259" key="2">
    <source>
        <dbReference type="Pfam" id="PF11127"/>
    </source>
</evidence>
<dbReference type="KEGG" id="aqg:HRU87_05610"/>
<protein>
    <submittedName>
        <fullName evidence="3">DUF2892 domain-containing protein</fullName>
    </submittedName>
</protein>
<evidence type="ECO:0000313" key="4">
    <source>
        <dbReference type="Proteomes" id="UP000501003"/>
    </source>
</evidence>
<feature type="domain" description="Inner membrane protein YgaP-like transmembrane" evidence="2">
    <location>
        <begin position="7"/>
        <end position="63"/>
    </location>
</feature>
<keyword evidence="1" id="KW-0472">Membrane</keyword>
<evidence type="ECO:0000256" key="1">
    <source>
        <dbReference type="SAM" id="Phobius"/>
    </source>
</evidence>
<dbReference type="Proteomes" id="UP000501003">
    <property type="component" value="Chromosome"/>
</dbReference>
<evidence type="ECO:0000313" key="3">
    <source>
        <dbReference type="EMBL" id="QKJ25644.1"/>
    </source>
</evidence>
<gene>
    <name evidence="3" type="ORF">HRU87_05610</name>
</gene>
<sequence length="77" mass="8536">MISFMSGPWGRLLRGGMGALLVTIALVGMGWSLAWLPLGLFMIGTAVMNYCPAGLMFPEWKKQEQILKSMPSYNLKK</sequence>
<dbReference type="EMBL" id="CP054056">
    <property type="protein sequence ID" value="QKJ25644.1"/>
    <property type="molecule type" value="Genomic_DNA"/>
</dbReference>
<keyword evidence="4" id="KW-1185">Reference proteome</keyword>